<keyword evidence="5" id="KW-0227">DNA damage</keyword>
<keyword evidence="9" id="KW-1133">Transmembrane helix</keyword>
<dbReference type="GO" id="GO:0046872">
    <property type="term" value="F:metal ion binding"/>
    <property type="evidence" value="ECO:0007669"/>
    <property type="project" value="UniProtKB-KW"/>
</dbReference>
<keyword evidence="8" id="KW-0234">DNA repair</keyword>
<evidence type="ECO:0000256" key="6">
    <source>
        <dbReference type="ARBA" id="ARBA00022801"/>
    </source>
</evidence>
<sequence>MLKQLKSFTLKMMGGANVASLLVMLLIGCSDRINPADHPALANAGLLFPVLLAVNLGFIVFWVLFKPRGVIIPLVGFLVCYSPVRKYSPVNMSGSVPDSTLKVLSFNVQNFGYSADGSPGDGPNPIVSYLARSKADIICLQEANGQVIKAELDSVMGRLYSHHSEELKDSSGDMLRLYSRFPIKRVERIHYQSYGNLSVAYVLDVNGEDVLVVNNHLESNLLNPTDKAGFKNLVKGELGRHEARQESTHLIDKLAAASRKRAPQVDSVAAYVARHIGRMPVILCGDFNESPISYAHYRMENLLTDCYVSAGNGPGWSYHRSGMYVRIDNIFCSDDWKPYQCRVDDKIKESDHYPIACLLKKQLKH</sequence>
<keyword evidence="9" id="KW-0812">Transmembrane</keyword>
<dbReference type="PANTHER" id="PTHR15822:SF4">
    <property type="entry name" value="TYROSYL-DNA PHOSPHODIESTERASE 2"/>
    <property type="match status" value="1"/>
</dbReference>
<dbReference type="RefSeq" id="WP_115153703.1">
    <property type="nucleotide sequence ID" value="NZ_CALLWX010000011.1"/>
</dbReference>
<dbReference type="Gene3D" id="3.60.10.10">
    <property type="entry name" value="Endonuclease/exonuclease/phosphatase"/>
    <property type="match status" value="1"/>
</dbReference>
<evidence type="ECO:0000259" key="10">
    <source>
        <dbReference type="Pfam" id="PF03372"/>
    </source>
</evidence>
<evidence type="ECO:0000256" key="7">
    <source>
        <dbReference type="ARBA" id="ARBA00022842"/>
    </source>
</evidence>
<dbReference type="Pfam" id="PF03372">
    <property type="entry name" value="Exo_endo_phos"/>
    <property type="match status" value="1"/>
</dbReference>
<accession>A0AAQ1ZIJ6</accession>
<dbReference type="SUPFAM" id="SSF56219">
    <property type="entry name" value="DNase I-like"/>
    <property type="match status" value="1"/>
</dbReference>
<evidence type="ECO:0000313" key="12">
    <source>
        <dbReference type="Proteomes" id="UP000255283"/>
    </source>
</evidence>
<reference evidence="11 12" key="1">
    <citation type="submission" date="2018-06" db="EMBL/GenBank/DDBJ databases">
        <authorList>
            <consortium name="Pathogen Informatics"/>
            <person name="Doyle S."/>
        </authorList>
    </citation>
    <scope>NUCLEOTIDE SEQUENCE [LARGE SCALE GENOMIC DNA]</scope>
    <source>
        <strain evidence="11 12">NCTC13063</strain>
    </source>
</reference>
<gene>
    <name evidence="11" type="ORF">NCTC13063_01440</name>
</gene>
<feature type="domain" description="Endonuclease/exonuclease/phosphatase" evidence="10">
    <location>
        <begin position="104"/>
        <end position="352"/>
    </location>
</feature>
<dbReference type="CDD" id="cd09084">
    <property type="entry name" value="EEP-2"/>
    <property type="match status" value="1"/>
</dbReference>
<dbReference type="PANTHER" id="PTHR15822">
    <property type="entry name" value="TRAF AND TNF RECEPTOR-ASSOCIATED PROTEIN"/>
    <property type="match status" value="1"/>
</dbReference>
<protein>
    <submittedName>
        <fullName evidence="11">Uncharacterized protein conserved in bacteria</fullName>
    </submittedName>
</protein>
<keyword evidence="6" id="KW-0378">Hydrolase</keyword>
<evidence type="ECO:0000256" key="8">
    <source>
        <dbReference type="ARBA" id="ARBA00023204"/>
    </source>
</evidence>
<keyword evidence="3" id="KW-0540">Nuclease</keyword>
<dbReference type="GO" id="GO:0004518">
    <property type="term" value="F:nuclease activity"/>
    <property type="evidence" value="ECO:0007669"/>
    <property type="project" value="UniProtKB-KW"/>
</dbReference>
<dbReference type="InterPro" id="IPR005135">
    <property type="entry name" value="Endo/exonuclease/phosphatase"/>
</dbReference>
<dbReference type="Proteomes" id="UP000255283">
    <property type="component" value="Unassembled WGS sequence"/>
</dbReference>
<dbReference type="PROSITE" id="PS51257">
    <property type="entry name" value="PROKAR_LIPOPROTEIN"/>
    <property type="match status" value="1"/>
</dbReference>
<dbReference type="EMBL" id="UGTJ01000001">
    <property type="protein sequence ID" value="SUB80158.1"/>
    <property type="molecule type" value="Genomic_DNA"/>
</dbReference>
<proteinExistence type="predicted"/>
<dbReference type="GO" id="GO:0006281">
    <property type="term" value="P:DNA repair"/>
    <property type="evidence" value="ECO:0007669"/>
    <property type="project" value="UniProtKB-KW"/>
</dbReference>
<feature type="transmembrane region" description="Helical" evidence="9">
    <location>
        <begin position="45"/>
        <end position="65"/>
    </location>
</feature>
<comment type="caution">
    <text evidence="11">The sequence shown here is derived from an EMBL/GenBank/DDBJ whole genome shotgun (WGS) entry which is preliminary data.</text>
</comment>
<evidence type="ECO:0000256" key="4">
    <source>
        <dbReference type="ARBA" id="ARBA00022723"/>
    </source>
</evidence>
<keyword evidence="4" id="KW-0479">Metal-binding</keyword>
<dbReference type="InterPro" id="IPR036691">
    <property type="entry name" value="Endo/exonu/phosph_ase_sf"/>
</dbReference>
<dbReference type="AlphaFoldDB" id="A0AAQ1ZIJ6"/>
<name>A0AAQ1ZIJ6_9BACT</name>
<dbReference type="InterPro" id="IPR051547">
    <property type="entry name" value="TDP2-like"/>
</dbReference>
<keyword evidence="7" id="KW-0460">Magnesium</keyword>
<comment type="cofactor">
    <cofactor evidence="2">
        <name>Mg(2+)</name>
        <dbReference type="ChEBI" id="CHEBI:18420"/>
    </cofactor>
</comment>
<evidence type="ECO:0000256" key="5">
    <source>
        <dbReference type="ARBA" id="ARBA00022763"/>
    </source>
</evidence>
<keyword evidence="9" id="KW-0472">Membrane</keyword>
<evidence type="ECO:0000256" key="1">
    <source>
        <dbReference type="ARBA" id="ARBA00001936"/>
    </source>
</evidence>
<evidence type="ECO:0000256" key="2">
    <source>
        <dbReference type="ARBA" id="ARBA00001946"/>
    </source>
</evidence>
<evidence type="ECO:0000256" key="3">
    <source>
        <dbReference type="ARBA" id="ARBA00022722"/>
    </source>
</evidence>
<evidence type="ECO:0000313" key="11">
    <source>
        <dbReference type="EMBL" id="SUB80158.1"/>
    </source>
</evidence>
<comment type="cofactor">
    <cofactor evidence="1">
        <name>Mn(2+)</name>
        <dbReference type="ChEBI" id="CHEBI:29035"/>
    </cofactor>
</comment>
<dbReference type="GO" id="GO:0016787">
    <property type="term" value="F:hydrolase activity"/>
    <property type="evidence" value="ECO:0007669"/>
    <property type="project" value="UniProtKB-KW"/>
</dbReference>
<evidence type="ECO:0000256" key="9">
    <source>
        <dbReference type="SAM" id="Phobius"/>
    </source>
</evidence>
<organism evidence="11 12">
    <name type="scientific">Segatella buccae</name>
    <dbReference type="NCBI Taxonomy" id="28126"/>
    <lineage>
        <taxon>Bacteria</taxon>
        <taxon>Pseudomonadati</taxon>
        <taxon>Bacteroidota</taxon>
        <taxon>Bacteroidia</taxon>
        <taxon>Bacteroidales</taxon>
        <taxon>Prevotellaceae</taxon>
        <taxon>Segatella</taxon>
    </lineage>
</organism>